<dbReference type="PANTHER" id="PTHR37813:SF1">
    <property type="entry name" value="FELS-2 PROPHAGE PROTEIN"/>
    <property type="match status" value="1"/>
</dbReference>
<feature type="transmembrane region" description="Helical" evidence="1">
    <location>
        <begin position="457"/>
        <end position="476"/>
    </location>
</feature>
<evidence type="ECO:0000313" key="4">
    <source>
        <dbReference type="Proteomes" id="UP000182652"/>
    </source>
</evidence>
<dbReference type="InterPro" id="IPR016024">
    <property type="entry name" value="ARM-type_fold"/>
</dbReference>
<dbReference type="Pfam" id="PF20155">
    <property type="entry name" value="TMP_3"/>
    <property type="match status" value="1"/>
</dbReference>
<dbReference type="NCBIfam" id="TIGR02675">
    <property type="entry name" value="tape_meas_nterm"/>
    <property type="match status" value="1"/>
</dbReference>
<organism evidence="3 4">
    <name type="scientific">Arthrobacter woluwensis</name>
    <dbReference type="NCBI Taxonomy" id="156980"/>
    <lineage>
        <taxon>Bacteria</taxon>
        <taxon>Bacillati</taxon>
        <taxon>Actinomycetota</taxon>
        <taxon>Actinomycetes</taxon>
        <taxon>Micrococcales</taxon>
        <taxon>Micrococcaceae</taxon>
        <taxon>Arthrobacter</taxon>
    </lineage>
</organism>
<keyword evidence="4" id="KW-1185">Reference proteome</keyword>
<keyword evidence="1" id="KW-1133">Transmembrane helix</keyword>
<feature type="transmembrane region" description="Helical" evidence="1">
    <location>
        <begin position="524"/>
        <end position="546"/>
    </location>
</feature>
<dbReference type="Proteomes" id="UP000182652">
    <property type="component" value="Unassembled WGS sequence"/>
</dbReference>
<proteinExistence type="predicted"/>
<dbReference type="SUPFAM" id="SSF48371">
    <property type="entry name" value="ARM repeat"/>
    <property type="match status" value="1"/>
</dbReference>
<keyword evidence="1" id="KW-0472">Membrane</keyword>
<keyword evidence="1" id="KW-0812">Transmembrane</keyword>
<name>A0A1H4WEY7_9MICC</name>
<dbReference type="AlphaFoldDB" id="A0A1H4WEY7"/>
<protein>
    <submittedName>
        <fullName evidence="3">Tape measure domain-containing protein</fullName>
    </submittedName>
</protein>
<evidence type="ECO:0000259" key="2">
    <source>
        <dbReference type="Pfam" id="PF20155"/>
    </source>
</evidence>
<accession>A0A1H4WEY7</accession>
<dbReference type="InterPro" id="IPR013491">
    <property type="entry name" value="Tape_meas_N"/>
</dbReference>
<reference evidence="3 4" key="1">
    <citation type="submission" date="2016-10" db="EMBL/GenBank/DDBJ databases">
        <authorList>
            <person name="de Groot N.N."/>
        </authorList>
    </citation>
    <scope>NUCLEOTIDE SEQUENCE [LARGE SCALE GENOMIC DNA]</scope>
    <source>
        <strain evidence="3 4">DSM 10495</strain>
    </source>
</reference>
<feature type="transmembrane region" description="Helical" evidence="1">
    <location>
        <begin position="583"/>
        <end position="605"/>
    </location>
</feature>
<evidence type="ECO:0000256" key="1">
    <source>
        <dbReference type="SAM" id="Phobius"/>
    </source>
</evidence>
<feature type="transmembrane region" description="Helical" evidence="1">
    <location>
        <begin position="497"/>
        <end position="518"/>
    </location>
</feature>
<dbReference type="EMBL" id="FNSN01000004">
    <property type="protein sequence ID" value="SEC91288.1"/>
    <property type="molecule type" value="Genomic_DNA"/>
</dbReference>
<feature type="transmembrane region" description="Helical" evidence="1">
    <location>
        <begin position="612"/>
        <end position="634"/>
    </location>
</feature>
<dbReference type="STRING" id="156980.SAMN04489745_3497"/>
<evidence type="ECO:0000313" key="3">
    <source>
        <dbReference type="EMBL" id="SEC91288.1"/>
    </source>
</evidence>
<dbReference type="RefSeq" id="WP_074784665.1">
    <property type="nucleotide sequence ID" value="NZ_FNSN01000004.1"/>
</dbReference>
<dbReference type="PANTHER" id="PTHR37813">
    <property type="entry name" value="FELS-2 PROPHAGE PROTEIN"/>
    <property type="match status" value="1"/>
</dbReference>
<dbReference type="Gene3D" id="1.20.120.20">
    <property type="entry name" value="Apolipoprotein"/>
    <property type="match status" value="1"/>
</dbReference>
<feature type="domain" description="Tape measure protein N-terminal" evidence="2">
    <location>
        <begin position="72"/>
        <end position="246"/>
    </location>
</feature>
<sequence length="1223" mass="125518">MSELATAYVNIVASSKGLGKSIVNDLTGAADAGSAAAGKRGGSSFGAAFAGIAGKVLAVAGPAMVAGLAVKGGISRALNIEDAQAKLTGLGHSTQSVTKIMNNAMAAVKGTAFGMGDAATVAAGVVAAGVKPGQDLERTLKLVGDSATIAGVGMGEMGAIFNKVAASNKIQGDVIAQLNDAGIPIVQLLGKELGKTSDEVYDLASKGKIDFATFQNAMEKGLGGAALKSGETFRGSMANLKAALGRVGETVMLPFLSAAKDGMNGLIPIIDGVNKKLKPVFANVMKGYDALIGGWQNANAQVNATGFVGTFLRIGAGARKAFDEVKGGITAMVAAYQAGGSDVTSTGFAGVLERVGLFARSAVGSVQAFFAAFKAGGDDVTSSGFSGFMERLGLAAASAVAFVRENASAFKAVAAAIGASAIAFKVLTTATSVYTAVTKGAAIAAALFTKVLKTNPFVTILSALVGVGTALAYFFTQTDAGRALWAQISAQFQAFSPVISALATAFQPLGAAFAQLGAQLASQLAPVLAQLVSTLLPAVVQIFQVIGPAVMQVLAALMPLVSALVSALVPVITMLVSTVLPPVISLFTAIVSAITPLINILLAVLIPVIQALMPVVTTVFGAIANVITSVMQIVQGVIQVVTGIISGNWSQVWQGIQNIFKGIWNTIGSIVTGAISIVRTVISSGLSLIGSLWSSAWNGIKSFFTGLWSNITGAISSGINNVVSFFRDLPGKILGALSGLTGSLVQIGRDMIQGLLNGAGSLLSSIGSFFLNQLPGWIVGPFKAALGIHSPSRVFRQFGEFIVQGLAGGVKKAGPQATAAITAVARKVTSEATKHFTKADQLRKAASSLMSRAAQVSGVKAPTLGKDAKANAKKMTAYYAAISKRNKQVASLVAQGRQKLAEANRETSLGRTLDATSRMISASNAQISKLTTQRASIASRLKTAQKSLSDAVKTRDKAASDAAEKFRDEFNLGDLAGRSAQGIVAAAKKTVGSVQGFKGQLDKLRSMGLDSSLLAQIGELGTGKGGSIAKSLIAGGKGLVGQLNGQWKQLGSVSQSAGMSLANGMYGAGIAAQQGLVNGLSGNLKAVDAAIKKVTDRMTSQVKKNLGIHSPSRVFRYEVGRQVPAGLALGVRDGTGLVSRAVDSLVQIPSAVASQPYRPASYVPAPGSHGRWADGRTPVKIDIHETATRALPLLRRRVDWRVCDRHRNGHHRRANVRRVRALP</sequence>
<feature type="transmembrane region" description="Helical" evidence="1">
    <location>
        <begin position="553"/>
        <end position="577"/>
    </location>
</feature>
<gene>
    <name evidence="3" type="ORF">SAMN04489745_3497</name>
</gene>